<dbReference type="SUPFAM" id="SSF101898">
    <property type="entry name" value="NHL repeat"/>
    <property type="match status" value="1"/>
</dbReference>
<dbReference type="EMBL" id="LSTO01000001">
    <property type="protein sequence ID" value="OWW21287.1"/>
    <property type="molecule type" value="Genomic_DNA"/>
</dbReference>
<protein>
    <recommendedName>
        <fullName evidence="5">SMP-30/Gluconolactonase/LRE-like region domain-containing protein</fullName>
    </recommendedName>
</protein>
<sequence>MKTIAAAVRSMRHACIGSLAILCLMGNAVAADEPAQRPLVGRTQVLAGAQLTVEPTGIFPQPRTAVTGYLPFISPVAVAARNNILYFVDSGHRQVFRYDPARLSMVRFADAVTGTASAIAVGPDLSLYVAEPGTGQVLHYSWDGRPLPSFRHEPALRQPVGIVVDESSGQVFVADSLYNHVVVFNGLGRALELLRPEEAKSIESMARGPDGLYVADRLGRQVVVMALDGRDLYSFGNEDLKMPHAITVDRFNRVFVSDDFDNTIKVFQDRELIATIGGSGASPANFNRIAFLSLDRNTLYVADSLNGRIQSLQLSTVPVRRPGQ</sequence>
<evidence type="ECO:0008006" key="5">
    <source>
        <dbReference type="Google" id="ProtNLM"/>
    </source>
</evidence>
<proteinExistence type="predicted"/>
<evidence type="ECO:0000313" key="3">
    <source>
        <dbReference type="EMBL" id="OWW21287.1"/>
    </source>
</evidence>
<evidence type="ECO:0000256" key="1">
    <source>
        <dbReference type="ARBA" id="ARBA00022737"/>
    </source>
</evidence>
<dbReference type="InterPro" id="IPR011042">
    <property type="entry name" value="6-blade_b-propeller_TolB-like"/>
</dbReference>
<dbReference type="Pfam" id="PF01436">
    <property type="entry name" value="NHL"/>
    <property type="match status" value="1"/>
</dbReference>
<gene>
    <name evidence="3" type="ORF">AYR66_19225</name>
</gene>
<reference evidence="3 4" key="1">
    <citation type="submission" date="2016-02" db="EMBL/GenBank/DDBJ databases">
        <authorList>
            <person name="Wen L."/>
            <person name="He K."/>
            <person name="Yang H."/>
        </authorList>
    </citation>
    <scope>NUCLEOTIDE SEQUENCE [LARGE SCALE GENOMIC DNA]</scope>
    <source>
        <strain evidence="3 4">TSA40</strain>
    </source>
</reference>
<dbReference type="Gene3D" id="2.120.10.30">
    <property type="entry name" value="TolB, C-terminal domain"/>
    <property type="match status" value="2"/>
</dbReference>
<dbReference type="PANTHER" id="PTHR24104:SF25">
    <property type="entry name" value="PROTEIN LIN-41"/>
    <property type="match status" value="1"/>
</dbReference>
<name>A0A254TGJ3_9BURK</name>
<keyword evidence="4" id="KW-1185">Reference proteome</keyword>
<dbReference type="Proteomes" id="UP000197535">
    <property type="component" value="Unassembled WGS sequence"/>
</dbReference>
<dbReference type="PANTHER" id="PTHR24104">
    <property type="entry name" value="E3 UBIQUITIN-PROTEIN LIGASE NHLRC1-RELATED"/>
    <property type="match status" value="1"/>
</dbReference>
<keyword evidence="1" id="KW-0677">Repeat</keyword>
<keyword evidence="2" id="KW-0732">Signal</keyword>
<dbReference type="InterPro" id="IPR001258">
    <property type="entry name" value="NHL_repeat"/>
</dbReference>
<feature type="signal peptide" evidence="2">
    <location>
        <begin position="1"/>
        <end position="30"/>
    </location>
</feature>
<feature type="chain" id="PRO_5012106462" description="SMP-30/Gluconolactonase/LRE-like region domain-containing protein" evidence="2">
    <location>
        <begin position="31"/>
        <end position="324"/>
    </location>
</feature>
<evidence type="ECO:0000313" key="4">
    <source>
        <dbReference type="Proteomes" id="UP000197535"/>
    </source>
</evidence>
<dbReference type="OrthoDB" id="8774063at2"/>
<evidence type="ECO:0000256" key="2">
    <source>
        <dbReference type="SAM" id="SignalP"/>
    </source>
</evidence>
<dbReference type="AlphaFoldDB" id="A0A254TGJ3"/>
<dbReference type="RefSeq" id="WP_088708146.1">
    <property type="nucleotide sequence ID" value="NZ_LSTO01000001.1"/>
</dbReference>
<dbReference type="InterPro" id="IPR050952">
    <property type="entry name" value="TRIM-NHL_E3_ligases"/>
</dbReference>
<dbReference type="GO" id="GO:0008270">
    <property type="term" value="F:zinc ion binding"/>
    <property type="evidence" value="ECO:0007669"/>
    <property type="project" value="UniProtKB-KW"/>
</dbReference>
<comment type="caution">
    <text evidence="3">The sequence shown here is derived from an EMBL/GenBank/DDBJ whole genome shotgun (WGS) entry which is preliminary data.</text>
</comment>
<accession>A0A254TGJ3</accession>
<organism evidence="3 4">
    <name type="scientific">Noviherbaspirillum denitrificans</name>
    <dbReference type="NCBI Taxonomy" id="1968433"/>
    <lineage>
        <taxon>Bacteria</taxon>
        <taxon>Pseudomonadati</taxon>
        <taxon>Pseudomonadota</taxon>
        <taxon>Betaproteobacteria</taxon>
        <taxon>Burkholderiales</taxon>
        <taxon>Oxalobacteraceae</taxon>
        <taxon>Noviherbaspirillum</taxon>
    </lineage>
</organism>